<reference evidence="2" key="1">
    <citation type="journal article" date="2019" name="Int. J. Syst. Evol. Microbiol.">
        <title>The Global Catalogue of Microorganisms (GCM) 10K type strain sequencing project: providing services to taxonomists for standard genome sequencing and annotation.</title>
        <authorList>
            <consortium name="The Broad Institute Genomics Platform"/>
            <consortium name="The Broad Institute Genome Sequencing Center for Infectious Disease"/>
            <person name="Wu L."/>
            <person name="Ma J."/>
        </authorList>
    </citation>
    <scope>NUCLEOTIDE SEQUENCE [LARGE SCALE GENOMIC DNA]</scope>
    <source>
        <strain evidence="2">CGMCC 4.7093</strain>
    </source>
</reference>
<keyword evidence="2" id="KW-1185">Reference proteome</keyword>
<gene>
    <name evidence="1" type="ORF">ACFPBZ_00140</name>
</gene>
<proteinExistence type="predicted"/>
<evidence type="ECO:0000313" key="1">
    <source>
        <dbReference type="EMBL" id="MFC5060603.1"/>
    </source>
</evidence>
<dbReference type="EMBL" id="JBHSIV010000001">
    <property type="protein sequence ID" value="MFC5060603.1"/>
    <property type="molecule type" value="Genomic_DNA"/>
</dbReference>
<comment type="caution">
    <text evidence="1">The sequence shown here is derived from an EMBL/GenBank/DDBJ whole genome shotgun (WGS) entry which is preliminary data.</text>
</comment>
<evidence type="ECO:0000313" key="2">
    <source>
        <dbReference type="Proteomes" id="UP001595947"/>
    </source>
</evidence>
<dbReference type="Proteomes" id="UP001595947">
    <property type="component" value="Unassembled WGS sequence"/>
</dbReference>
<organism evidence="1 2">
    <name type="scientific">Actinomycetospora atypica</name>
    <dbReference type="NCBI Taxonomy" id="1290095"/>
    <lineage>
        <taxon>Bacteria</taxon>
        <taxon>Bacillati</taxon>
        <taxon>Actinomycetota</taxon>
        <taxon>Actinomycetes</taxon>
        <taxon>Pseudonocardiales</taxon>
        <taxon>Pseudonocardiaceae</taxon>
        <taxon>Actinomycetospora</taxon>
    </lineage>
</organism>
<name>A0ABV9YG15_9PSEU</name>
<accession>A0ABV9YG15</accession>
<dbReference type="RefSeq" id="WP_378033963.1">
    <property type="nucleotide sequence ID" value="NZ_JBHSIV010000001.1"/>
</dbReference>
<sequence length="67" mass="6974">MVLLYNTGNRIADVQRAAALRPTCSAGIGPLRCFCFGLVSLYFQGELNKIVDAYAGAPAGAAVALRG</sequence>
<protein>
    <submittedName>
        <fullName evidence="1">Uncharacterized protein</fullName>
    </submittedName>
</protein>